<dbReference type="EMBL" id="JAGGLV010000005">
    <property type="protein sequence ID" value="MBP2111933.1"/>
    <property type="molecule type" value="Genomic_DNA"/>
</dbReference>
<dbReference type="Proteomes" id="UP000773462">
    <property type="component" value="Unassembled WGS sequence"/>
</dbReference>
<proteinExistence type="predicted"/>
<keyword evidence="2" id="KW-1185">Reference proteome</keyword>
<evidence type="ECO:0000313" key="1">
    <source>
        <dbReference type="EMBL" id="MBP2111933.1"/>
    </source>
</evidence>
<reference evidence="1 2" key="1">
    <citation type="submission" date="2021-03" db="EMBL/GenBank/DDBJ databases">
        <title>Genomic Encyclopedia of Type Strains, Phase IV (KMG-IV): sequencing the most valuable type-strain genomes for metagenomic binning, comparative biology and taxonomic classification.</title>
        <authorList>
            <person name="Goeker M."/>
        </authorList>
    </citation>
    <scope>NUCLEOTIDE SEQUENCE [LARGE SCALE GENOMIC DNA]</scope>
    <source>
        <strain evidence="1 2">DSM 101953</strain>
    </source>
</reference>
<name>A0ABS4NPD4_9BACL</name>
<sequence length="153" mass="16350">MTRRIQAYFSTEDAAEGAKTSLIPYGVEGIEVSALTDPLDNGVNNRRNILIPLGSTNTASTGAGGVYAAGGATGMGSGAAIVPAVAAEDDLKRTDEVRADELRTEGEVHRGQELTSSDLEHLHYVMDLKVAENHYNEVVEVLRGKQAYVEIFD</sequence>
<dbReference type="RefSeq" id="WP_209872294.1">
    <property type="nucleotide sequence ID" value="NZ_JAGGLV010000005.1"/>
</dbReference>
<accession>A0ABS4NPD4</accession>
<protein>
    <submittedName>
        <fullName evidence="1">Uncharacterized protein</fullName>
    </submittedName>
</protein>
<organism evidence="1 2">
    <name type="scientific">Paenibacillus silagei</name>
    <dbReference type="NCBI Taxonomy" id="1670801"/>
    <lineage>
        <taxon>Bacteria</taxon>
        <taxon>Bacillati</taxon>
        <taxon>Bacillota</taxon>
        <taxon>Bacilli</taxon>
        <taxon>Bacillales</taxon>
        <taxon>Paenibacillaceae</taxon>
        <taxon>Paenibacillus</taxon>
    </lineage>
</organism>
<gene>
    <name evidence="1" type="ORF">J2Z70_002074</name>
</gene>
<evidence type="ECO:0000313" key="2">
    <source>
        <dbReference type="Proteomes" id="UP000773462"/>
    </source>
</evidence>
<comment type="caution">
    <text evidence="1">The sequence shown here is derived from an EMBL/GenBank/DDBJ whole genome shotgun (WGS) entry which is preliminary data.</text>
</comment>